<dbReference type="GO" id="GO:0009263">
    <property type="term" value="P:deoxyribonucleotide biosynthetic process"/>
    <property type="evidence" value="ECO:0007669"/>
    <property type="project" value="InterPro"/>
</dbReference>
<evidence type="ECO:0000313" key="3">
    <source>
        <dbReference type="EMBL" id="KYN06976.1"/>
    </source>
</evidence>
<evidence type="ECO:0000313" key="2">
    <source>
        <dbReference type="EMBL" id="KYN06780.1"/>
    </source>
</evidence>
<evidence type="ECO:0000313" key="1">
    <source>
        <dbReference type="EMBL" id="KYM98777.1"/>
    </source>
</evidence>
<accession>A0A151IDY8</accession>
<proteinExistence type="predicted"/>
<evidence type="ECO:0000313" key="4">
    <source>
        <dbReference type="Proteomes" id="UP000078542"/>
    </source>
</evidence>
<dbReference type="OrthoDB" id="8188373at2759"/>
<dbReference type="InterPro" id="IPR000358">
    <property type="entry name" value="RNR_small_fam"/>
</dbReference>
<dbReference type="AlphaFoldDB" id="A0A151IDY8"/>
<dbReference type="EMBL" id="KQ977928">
    <property type="protein sequence ID" value="KYM98777.1"/>
    <property type="molecule type" value="Genomic_DNA"/>
</dbReference>
<dbReference type="GO" id="GO:0005829">
    <property type="term" value="C:cytosol"/>
    <property type="evidence" value="ECO:0007669"/>
    <property type="project" value="TreeGrafter"/>
</dbReference>
<gene>
    <name evidence="3" type="ORF">ALC62_02069</name>
    <name evidence="2" type="ORF">ALC62_02261</name>
    <name evidence="1" type="ORF">ALC62_10505</name>
</gene>
<dbReference type="GO" id="GO:0004748">
    <property type="term" value="F:ribonucleoside-diphosphate reductase activity, thioredoxin disulfide as acceptor"/>
    <property type="evidence" value="ECO:0007669"/>
    <property type="project" value="TreeGrafter"/>
</dbReference>
<name>A0A151IDY8_9HYME</name>
<keyword evidence="4" id="KW-1185">Reference proteome</keyword>
<dbReference type="Proteomes" id="UP000078542">
    <property type="component" value="Unassembled WGS sequence"/>
</dbReference>
<dbReference type="PANTHER" id="PTHR23409:SF21">
    <property type="entry name" value="CAPSID PROTEIN"/>
    <property type="match status" value="1"/>
</dbReference>
<dbReference type="KEGG" id="ccoa:108782742"/>
<dbReference type="KEGG" id="ccoa:108782557"/>
<organism evidence="1 4">
    <name type="scientific">Cyphomyrmex costatus</name>
    <dbReference type="NCBI Taxonomy" id="456900"/>
    <lineage>
        <taxon>Eukaryota</taxon>
        <taxon>Metazoa</taxon>
        <taxon>Ecdysozoa</taxon>
        <taxon>Arthropoda</taxon>
        <taxon>Hexapoda</taxon>
        <taxon>Insecta</taxon>
        <taxon>Pterygota</taxon>
        <taxon>Neoptera</taxon>
        <taxon>Endopterygota</taxon>
        <taxon>Hymenoptera</taxon>
        <taxon>Apocrita</taxon>
        <taxon>Aculeata</taxon>
        <taxon>Formicoidea</taxon>
        <taxon>Formicidae</taxon>
        <taxon>Myrmicinae</taxon>
        <taxon>Cyphomyrmex</taxon>
    </lineage>
</organism>
<dbReference type="PANTHER" id="PTHR23409">
    <property type="entry name" value="RIBONUCLEOSIDE-DIPHOSPHATE REDUCTASE SMALL CHAIN"/>
    <property type="match status" value="1"/>
</dbReference>
<protein>
    <submittedName>
        <fullName evidence="1">Uncharacterized protein F54H12.2</fullName>
    </submittedName>
</protein>
<sequence>MSFLHTHSCECLKSELELFTVPPTQATIESSQWIHYKPISSLTDDSPIEFVVPGLGEEYIDLPHTMLSISVQIRPTIHKEPSKDGDTTDYVGPVNNFMHSLFNQVDVFFNQKLISPPNNAYAYRAYIETLLNYGPAAKNSHLTSVLWYEDKSGSMDDLLNANDGLVKRRVLTADGKKIDLMGHLHCDVFNQERFLINGVEMRLRIVRSRDTFCLMDQTERNFEVHIIDATLLVRRSKISPGMLLAHAKALAKTTAKYPLTRVEVKSISIHSGIYGETLDNVILGQIPKRLIIGFVDNRAFNGNRMLNPFNFHHYKINFLSLYVDGTQIPSKPLQPDFTKEKLYMEAYHTLFSGTGIHFLNEGNAISRKNYPNGYCLFAFDLTPDLSANDTTHWNLMKHGNVRIEVRFEEALENTINCIIYAEYDNIMEIDASRQVIVDYGG</sequence>
<dbReference type="KEGG" id="ccoa:108777275"/>
<reference evidence="1 4" key="1">
    <citation type="submission" date="2016-03" db="EMBL/GenBank/DDBJ databases">
        <title>Cyphomyrmex costatus WGS genome.</title>
        <authorList>
            <person name="Nygaard S."/>
            <person name="Hu H."/>
            <person name="Boomsma J."/>
            <person name="Zhang G."/>
        </authorList>
    </citation>
    <scope>NUCLEOTIDE SEQUENCE [LARGE SCALE GENOMIC DNA]</scope>
    <source>
        <strain evidence="1">MS0001</strain>
        <tissue evidence="1">Whole body</tissue>
    </source>
</reference>
<dbReference type="EMBL" id="KQ976963">
    <property type="protein sequence ID" value="KYN06780.1"/>
    <property type="molecule type" value="Genomic_DNA"/>
</dbReference>
<dbReference type="EMBL" id="KQ976938">
    <property type="protein sequence ID" value="KYN06976.1"/>
    <property type="molecule type" value="Genomic_DNA"/>
</dbReference>
<dbReference type="STRING" id="456900.A0A151IDY8"/>